<dbReference type="Pfam" id="PF00108">
    <property type="entry name" value="Thiolase_N"/>
    <property type="match status" value="1"/>
</dbReference>
<reference evidence="8 9" key="1">
    <citation type="submission" date="2020-08" db="EMBL/GenBank/DDBJ databases">
        <title>Genome sequence of Sphingomonas rhizophila KACC 19189T.</title>
        <authorList>
            <person name="Hyun D.-W."/>
            <person name="Bae J.-W."/>
        </authorList>
    </citation>
    <scope>NUCLEOTIDE SEQUENCE [LARGE SCALE GENOMIC DNA]</scope>
    <source>
        <strain evidence="8 9">KACC 19189</strain>
    </source>
</reference>
<dbReference type="SUPFAM" id="SSF53901">
    <property type="entry name" value="Thiolase-like"/>
    <property type="match status" value="2"/>
</dbReference>
<dbReference type="InterPro" id="IPR016039">
    <property type="entry name" value="Thiolase-like"/>
</dbReference>
<evidence type="ECO:0000256" key="5">
    <source>
        <dbReference type="RuleBase" id="RU003557"/>
    </source>
</evidence>
<dbReference type="CDD" id="cd00751">
    <property type="entry name" value="thiolase"/>
    <property type="match status" value="1"/>
</dbReference>
<feature type="active site" description="Proton acceptor" evidence="4">
    <location>
        <position position="347"/>
    </location>
</feature>
<feature type="domain" description="Thiolase C-terminal" evidence="7">
    <location>
        <begin position="268"/>
        <end position="389"/>
    </location>
</feature>
<evidence type="ECO:0000259" key="7">
    <source>
        <dbReference type="Pfam" id="PF02803"/>
    </source>
</evidence>
<evidence type="ECO:0000259" key="6">
    <source>
        <dbReference type="Pfam" id="PF00108"/>
    </source>
</evidence>
<keyword evidence="9" id="KW-1185">Reference proteome</keyword>
<protein>
    <submittedName>
        <fullName evidence="8">Acetyl-CoA C-acetyltransferase</fullName>
    </submittedName>
</protein>
<evidence type="ECO:0000256" key="1">
    <source>
        <dbReference type="ARBA" id="ARBA00010982"/>
    </source>
</evidence>
<dbReference type="NCBIfam" id="TIGR01930">
    <property type="entry name" value="AcCoA-C-Actrans"/>
    <property type="match status" value="1"/>
</dbReference>
<dbReference type="NCBIfam" id="NF005077">
    <property type="entry name" value="PRK06504.1"/>
    <property type="match status" value="1"/>
</dbReference>
<dbReference type="RefSeq" id="WP_187541359.1">
    <property type="nucleotide sequence ID" value="NZ_CP060717.1"/>
</dbReference>
<dbReference type="GO" id="GO:0003988">
    <property type="term" value="F:acetyl-CoA C-acyltransferase activity"/>
    <property type="evidence" value="ECO:0007669"/>
    <property type="project" value="UniProtKB-ARBA"/>
</dbReference>
<dbReference type="PROSITE" id="PS00737">
    <property type="entry name" value="THIOLASE_2"/>
    <property type="match status" value="1"/>
</dbReference>
<evidence type="ECO:0000256" key="3">
    <source>
        <dbReference type="ARBA" id="ARBA00023315"/>
    </source>
</evidence>
<organism evidence="8 9">
    <name type="scientific">Sphingomonas rhizophila</name>
    <dbReference type="NCBI Taxonomy" id="2071607"/>
    <lineage>
        <taxon>Bacteria</taxon>
        <taxon>Pseudomonadati</taxon>
        <taxon>Pseudomonadota</taxon>
        <taxon>Alphaproteobacteria</taxon>
        <taxon>Sphingomonadales</taxon>
        <taxon>Sphingomonadaceae</taxon>
        <taxon>Sphingomonas</taxon>
    </lineage>
</organism>
<dbReference type="PIRSF" id="PIRSF000429">
    <property type="entry name" value="Ac-CoA_Ac_transf"/>
    <property type="match status" value="1"/>
</dbReference>
<feature type="domain" description="Thiolase N-terminal" evidence="6">
    <location>
        <begin position="5"/>
        <end position="260"/>
    </location>
</feature>
<dbReference type="InterPro" id="IPR020616">
    <property type="entry name" value="Thiolase_N"/>
</dbReference>
<sequence length="391" mass="41015">MSAAYIIDARRTAGGKRGGALRDWHPADLGASILDALAERSGIDPSAIDDVIVGCVSQVGEQSFHIGRNMVMASSLPDSVPAVSIDRQCGSSQQAVHFAAQAVMSGTQDVVIAAGVESMTRVPMGTPVILPMQAGIGTGPWPASIKQRYGVTEFSQFTGAEMIARHYGFTRDQLDSFALDSHRKGAEAIEAGAFADEILVLEGLDREGATIRHDRDEGVRGNATMEGLADLKTLVADGVITAGNASQICDGASGVLIASERAVKDHGLTPIARIDHLTVTAGDPVIMLMEPIPATRRALERSGRAIGDIDLFEVNEAFAPVPLAWLRELEADPDRLNVNGGAIALGHPLGASGTKLMATLVHALRARGKRFGLQTMCEGGGIANLTIVEAL</sequence>
<evidence type="ECO:0000313" key="8">
    <source>
        <dbReference type="EMBL" id="QNN64359.1"/>
    </source>
</evidence>
<keyword evidence="2 5" id="KW-0808">Transferase</keyword>
<dbReference type="InterPro" id="IPR020617">
    <property type="entry name" value="Thiolase_C"/>
</dbReference>
<comment type="similarity">
    <text evidence="1 5">Belongs to the thiolase-like superfamily. Thiolase family.</text>
</comment>
<dbReference type="Proteomes" id="UP000515955">
    <property type="component" value="Chromosome"/>
</dbReference>
<evidence type="ECO:0000313" key="9">
    <source>
        <dbReference type="Proteomes" id="UP000515955"/>
    </source>
</evidence>
<dbReference type="EMBL" id="CP060717">
    <property type="protein sequence ID" value="QNN64359.1"/>
    <property type="molecule type" value="Genomic_DNA"/>
</dbReference>
<evidence type="ECO:0000256" key="2">
    <source>
        <dbReference type="ARBA" id="ARBA00022679"/>
    </source>
</evidence>
<gene>
    <name evidence="8" type="ORF">H9L12_08445</name>
</gene>
<proteinExistence type="inferred from homology"/>
<dbReference type="InterPro" id="IPR020613">
    <property type="entry name" value="Thiolase_CS"/>
</dbReference>
<evidence type="ECO:0000256" key="4">
    <source>
        <dbReference type="PIRSR" id="PIRSR000429-1"/>
    </source>
</evidence>
<dbReference type="AlphaFoldDB" id="A0A7G9S934"/>
<dbReference type="KEGG" id="srhi:H9L12_08445"/>
<accession>A0A7G9S934</accession>
<dbReference type="InterPro" id="IPR002155">
    <property type="entry name" value="Thiolase"/>
</dbReference>
<dbReference type="PANTHER" id="PTHR43365:SF1">
    <property type="entry name" value="ACETYL-COA C-ACYLTRANSFERASE"/>
    <property type="match status" value="1"/>
</dbReference>
<dbReference type="Gene3D" id="3.40.47.10">
    <property type="match status" value="2"/>
</dbReference>
<name>A0A7G9S934_9SPHN</name>
<dbReference type="Pfam" id="PF02803">
    <property type="entry name" value="Thiolase_C"/>
    <property type="match status" value="1"/>
</dbReference>
<dbReference type="PANTHER" id="PTHR43365">
    <property type="entry name" value="BLR7806 PROTEIN"/>
    <property type="match status" value="1"/>
</dbReference>
<feature type="active site" description="Acyl-thioester intermediate" evidence="4">
    <location>
        <position position="89"/>
    </location>
</feature>
<keyword evidence="3 5" id="KW-0012">Acyltransferase</keyword>
<feature type="active site" description="Proton acceptor" evidence="4">
    <location>
        <position position="377"/>
    </location>
</feature>